<feature type="transmembrane region" description="Helical" evidence="8">
    <location>
        <begin position="113"/>
        <end position="134"/>
    </location>
</feature>
<dbReference type="EMBL" id="KV454414">
    <property type="protein sequence ID" value="ODQ63742.1"/>
    <property type="molecule type" value="Genomic_DNA"/>
</dbReference>
<keyword evidence="10" id="KW-1185">Reference proteome</keyword>
<evidence type="ECO:0000256" key="2">
    <source>
        <dbReference type="ARBA" id="ARBA00008566"/>
    </source>
</evidence>
<keyword evidence="4" id="KW-1003">Cell membrane</keyword>
<comment type="subcellular location">
    <subcellularLocation>
        <location evidence="1">Cell membrane</location>
        <topology evidence="1">Multi-pass membrane protein</topology>
    </subcellularLocation>
</comment>
<dbReference type="GO" id="GO:0000319">
    <property type="term" value="F:sulfite transmembrane transporter activity"/>
    <property type="evidence" value="ECO:0007669"/>
    <property type="project" value="TreeGrafter"/>
</dbReference>
<evidence type="ECO:0000256" key="3">
    <source>
        <dbReference type="ARBA" id="ARBA00022448"/>
    </source>
</evidence>
<feature type="transmembrane region" description="Helical" evidence="8">
    <location>
        <begin position="45"/>
        <end position="63"/>
    </location>
</feature>
<dbReference type="OrthoDB" id="1099at2759"/>
<evidence type="ECO:0000256" key="5">
    <source>
        <dbReference type="ARBA" id="ARBA00022692"/>
    </source>
</evidence>
<dbReference type="InterPro" id="IPR004695">
    <property type="entry name" value="SLAC1/Mae1/Ssu1/TehA"/>
</dbReference>
<comment type="similarity">
    <text evidence="2">Belongs to the tellurite-resistance/dicarboxylate transporter (TDT) family.</text>
</comment>
<dbReference type="GO" id="GO:0005886">
    <property type="term" value="C:plasma membrane"/>
    <property type="evidence" value="ECO:0007669"/>
    <property type="project" value="UniProtKB-SubCell"/>
</dbReference>
<feature type="transmembrane region" description="Helical" evidence="8">
    <location>
        <begin position="181"/>
        <end position="206"/>
    </location>
</feature>
<evidence type="ECO:0008006" key="11">
    <source>
        <dbReference type="Google" id="ProtNLM"/>
    </source>
</evidence>
<dbReference type="PANTHER" id="PTHR31686">
    <property type="match status" value="1"/>
</dbReference>
<name>A0A1E3PFL3_9ASCO</name>
<evidence type="ECO:0000313" key="10">
    <source>
        <dbReference type="Proteomes" id="UP000095009"/>
    </source>
</evidence>
<feature type="transmembrane region" description="Helical" evidence="8">
    <location>
        <begin position="69"/>
        <end position="93"/>
    </location>
</feature>
<dbReference type="PANTHER" id="PTHR31686:SF1">
    <property type="entry name" value="SULFITE EFFLUX PUMP SSU1"/>
    <property type="match status" value="1"/>
</dbReference>
<feature type="transmembrane region" description="Helical" evidence="8">
    <location>
        <begin position="250"/>
        <end position="279"/>
    </location>
</feature>
<organism evidence="9 10">
    <name type="scientific">Nadsonia fulvescens var. elongata DSM 6958</name>
    <dbReference type="NCBI Taxonomy" id="857566"/>
    <lineage>
        <taxon>Eukaryota</taxon>
        <taxon>Fungi</taxon>
        <taxon>Dikarya</taxon>
        <taxon>Ascomycota</taxon>
        <taxon>Saccharomycotina</taxon>
        <taxon>Dipodascomycetes</taxon>
        <taxon>Dipodascales</taxon>
        <taxon>Dipodascales incertae sedis</taxon>
        <taxon>Nadsonia</taxon>
    </lineage>
</organism>
<gene>
    <name evidence="9" type="ORF">NADFUDRAFT_84344</name>
</gene>
<feature type="transmembrane region" description="Helical" evidence="8">
    <location>
        <begin position="382"/>
        <end position="408"/>
    </location>
</feature>
<dbReference type="AlphaFoldDB" id="A0A1E3PFL3"/>
<keyword evidence="3" id="KW-0813">Transport</keyword>
<evidence type="ECO:0000256" key="6">
    <source>
        <dbReference type="ARBA" id="ARBA00022989"/>
    </source>
</evidence>
<keyword evidence="7 8" id="KW-0472">Membrane</keyword>
<dbReference type="STRING" id="857566.A0A1E3PFL3"/>
<dbReference type="InterPro" id="IPR051629">
    <property type="entry name" value="Sulfite_efflux_TDT"/>
</dbReference>
<evidence type="ECO:0000313" key="9">
    <source>
        <dbReference type="EMBL" id="ODQ63742.1"/>
    </source>
</evidence>
<reference evidence="9 10" key="1">
    <citation type="journal article" date="2016" name="Proc. Natl. Acad. Sci. U.S.A.">
        <title>Comparative genomics of biotechnologically important yeasts.</title>
        <authorList>
            <person name="Riley R."/>
            <person name="Haridas S."/>
            <person name="Wolfe K.H."/>
            <person name="Lopes M.R."/>
            <person name="Hittinger C.T."/>
            <person name="Goeker M."/>
            <person name="Salamov A.A."/>
            <person name="Wisecaver J.H."/>
            <person name="Long T.M."/>
            <person name="Calvey C.H."/>
            <person name="Aerts A.L."/>
            <person name="Barry K.W."/>
            <person name="Choi C."/>
            <person name="Clum A."/>
            <person name="Coughlan A.Y."/>
            <person name="Deshpande S."/>
            <person name="Douglass A.P."/>
            <person name="Hanson S.J."/>
            <person name="Klenk H.-P."/>
            <person name="LaButti K.M."/>
            <person name="Lapidus A."/>
            <person name="Lindquist E.A."/>
            <person name="Lipzen A.M."/>
            <person name="Meier-Kolthoff J.P."/>
            <person name="Ohm R.A."/>
            <person name="Otillar R.P."/>
            <person name="Pangilinan J.L."/>
            <person name="Peng Y."/>
            <person name="Rokas A."/>
            <person name="Rosa C.A."/>
            <person name="Scheuner C."/>
            <person name="Sibirny A.A."/>
            <person name="Slot J.C."/>
            <person name="Stielow J.B."/>
            <person name="Sun H."/>
            <person name="Kurtzman C.P."/>
            <person name="Blackwell M."/>
            <person name="Grigoriev I.V."/>
            <person name="Jeffries T.W."/>
        </authorList>
    </citation>
    <scope>NUCLEOTIDE SEQUENCE [LARGE SCALE GENOMIC DNA]</scope>
    <source>
        <strain evidence="9 10">DSM 6958</strain>
    </source>
</reference>
<keyword evidence="5 8" id="KW-0812">Transmembrane</keyword>
<feature type="transmembrane region" description="Helical" evidence="8">
    <location>
        <begin position="299"/>
        <end position="321"/>
    </location>
</feature>
<sequence length="433" mass="48102">MNSTLPFSEPINATTSGSTCRIDEVKNTPSKDSWLWYRIHHFSPAWFAGVMGCGITSTILYNFPFEAGWLRILGLIFYGFTMILFSVFTTMLLSRFIFWPSQWRAVLRHPAQAAFLGCYPMGMATLINTTTLVFKDSAKYPHAWIACYVLWWINVGLSVASCWGVLFIMFKYQRRSNVNTLNAVILLCVVPLLVCASTGSLVLPMLPQHLHMIQLVVSFLMWANGEILAFMLITIYVYRLLRSNLPVTPMLISSLLVVGPLGQGAFGILHIGVSASLVLPNLIGVPAQHVLVSENASQFLVYTTCFIALSLLSFAFFWMAITLFSCITACRPGYTELNDNEKSSLASLPGPFAKFTPAWWAMTFPVGTVSTACTQLYKELNLLTFGVLGAIFGVFVVFTVLLCLSGWIRFGLLSDDLFKIAETETSPKSETLP</sequence>
<feature type="transmembrane region" description="Helical" evidence="8">
    <location>
        <begin position="212"/>
        <end position="238"/>
    </location>
</feature>
<feature type="transmembrane region" description="Helical" evidence="8">
    <location>
        <begin position="149"/>
        <end position="169"/>
    </location>
</feature>
<dbReference type="Pfam" id="PF03595">
    <property type="entry name" value="SLAC1"/>
    <property type="match status" value="1"/>
</dbReference>
<dbReference type="CDD" id="cd09318">
    <property type="entry name" value="TDT_SSU1"/>
    <property type="match status" value="1"/>
</dbReference>
<evidence type="ECO:0000256" key="4">
    <source>
        <dbReference type="ARBA" id="ARBA00022475"/>
    </source>
</evidence>
<evidence type="ECO:0000256" key="1">
    <source>
        <dbReference type="ARBA" id="ARBA00004651"/>
    </source>
</evidence>
<proteinExistence type="inferred from homology"/>
<dbReference type="Proteomes" id="UP000095009">
    <property type="component" value="Unassembled WGS sequence"/>
</dbReference>
<evidence type="ECO:0000256" key="8">
    <source>
        <dbReference type="SAM" id="Phobius"/>
    </source>
</evidence>
<protein>
    <recommendedName>
        <fullName evidence="11">C4-dicarboxylate transporter/malic acid transport protein</fullName>
    </recommendedName>
</protein>
<accession>A0A1E3PFL3</accession>
<dbReference type="InterPro" id="IPR038665">
    <property type="entry name" value="Voltage-dep_anion_channel_sf"/>
</dbReference>
<keyword evidence="6 8" id="KW-1133">Transmembrane helix</keyword>
<dbReference type="Gene3D" id="1.50.10.150">
    <property type="entry name" value="Voltage-dependent anion channel"/>
    <property type="match status" value="1"/>
</dbReference>
<evidence type="ECO:0000256" key="7">
    <source>
        <dbReference type="ARBA" id="ARBA00023136"/>
    </source>
</evidence>